<feature type="compositionally biased region" description="Low complexity" evidence="1">
    <location>
        <begin position="11"/>
        <end position="30"/>
    </location>
</feature>
<dbReference type="OrthoDB" id="2133190at2759"/>
<proteinExistence type="predicted"/>
<dbReference type="PROSITE" id="PS50888">
    <property type="entry name" value="BHLH"/>
    <property type="match status" value="1"/>
</dbReference>
<accession>A0A9P5MW28</accession>
<dbReference type="Proteomes" id="UP000759537">
    <property type="component" value="Unassembled WGS sequence"/>
</dbReference>
<dbReference type="SMART" id="SM00353">
    <property type="entry name" value="HLH"/>
    <property type="match status" value="1"/>
</dbReference>
<dbReference type="Pfam" id="PF00010">
    <property type="entry name" value="HLH"/>
    <property type="match status" value="1"/>
</dbReference>
<dbReference type="EMBL" id="WHVB01000008">
    <property type="protein sequence ID" value="KAF8480145.1"/>
    <property type="molecule type" value="Genomic_DNA"/>
</dbReference>
<evidence type="ECO:0000313" key="3">
    <source>
        <dbReference type="EMBL" id="KAF8480145.1"/>
    </source>
</evidence>
<comment type="caution">
    <text evidence="3">The sequence shown here is derived from an EMBL/GenBank/DDBJ whole genome shotgun (WGS) entry which is preliminary data.</text>
</comment>
<feature type="region of interest" description="Disordered" evidence="1">
    <location>
        <begin position="98"/>
        <end position="149"/>
    </location>
</feature>
<dbReference type="InterPro" id="IPR036638">
    <property type="entry name" value="HLH_DNA-bd_sf"/>
</dbReference>
<evidence type="ECO:0000313" key="4">
    <source>
        <dbReference type="Proteomes" id="UP000759537"/>
    </source>
</evidence>
<organism evidence="3 4">
    <name type="scientific">Russula ochroleuca</name>
    <dbReference type="NCBI Taxonomy" id="152965"/>
    <lineage>
        <taxon>Eukaryota</taxon>
        <taxon>Fungi</taxon>
        <taxon>Dikarya</taxon>
        <taxon>Basidiomycota</taxon>
        <taxon>Agaricomycotina</taxon>
        <taxon>Agaricomycetes</taxon>
        <taxon>Russulales</taxon>
        <taxon>Russulaceae</taxon>
        <taxon>Russula</taxon>
    </lineage>
</organism>
<gene>
    <name evidence="3" type="ORF">DFH94DRAFT_630780</name>
</gene>
<feature type="region of interest" description="Disordered" evidence="1">
    <location>
        <begin position="9"/>
        <end position="31"/>
    </location>
</feature>
<sequence length="926" mass="100425">MVFDHLSLLNDDSPPSSADSASSQADSPPDWSQFSSLWDGERNTFQPTNTKFDPASFDFALNLPLDMDLDFNPSLAVDPTALHFNPNMFDLSSFPPQQQVAFPQSPTPRRMSITSSSSSGASFSPVLDPSTASSLPSIPSTTTASPNLSSVTHAPLNAVNDSVADLAQSVRQAAGVTLAVPVQGQAEQLTFSRMDIVTCIDPILSKSHELDAPKLPIPRLQRPSPATCTGSKRKSSGVESNPSLDPSLGGTVAVIGRPKTSHTTIERRYRTNLNARIQSLKDAVPALRVLENKEKAKKGQDSPEAELEEKLEKPSWNDIVDERGFVDGVKVARKISKANVLGKATEYIHVLKRRENRLKREQAGLRSLISGLVGGPALLREWEREWLSRFGGPERDEATSDVSDDDGPDDGESDEDEANLHPKKRIKSAPKKPTKDVKPKKETNPGVVPEKRKRGRPRKVQPVPEGEATQQQLPPQGLASPVPVLPTQYLLAVFAFFSFFNSPLSSYTHATPTHSGVVLADSGIPITAPVSAPTLGLRELLQAFHLVVSGLVFFTILLPFLPKGFPRVLSLSSSPNFPRTDTARRIALINALDSTQRGTSNEAACLLTALGVHPGVLGLLLSFRTPTRGGKSKTLEHKQLEQRAWVRLAELVVFDRATSLGLRVQAYWGMVSHTPAFATSPGDLSTLALLVLPIWRARAAALWTRAIHARVVRPFERAILSTMTIDEASISLAKSSNVRLSPLGSLAVRNVRKAVVHLAERTFVHAVLGADAQLGGDSEVIDAAKDAREEEERRAVVDAGRSMGGASAELVDLLERVCMGMFVRYEDTLPSDDSDIDEEEHGVRTLLGAIVLYRGLFPSGLPSSFGIPVVLSPPPSPSRRNTGLRAALRVALDGEVFYDGGSELEEARDRVIDMLVDADRASRRRV</sequence>
<feature type="compositionally biased region" description="Basic residues" evidence="1">
    <location>
        <begin position="421"/>
        <end position="432"/>
    </location>
</feature>
<dbReference type="PANTHER" id="PTHR47336">
    <property type="entry name" value="TRANSCRIPTION FACTOR HMS1-RELATED"/>
    <property type="match status" value="1"/>
</dbReference>
<name>A0A9P5MW28_9AGAM</name>
<dbReference type="SUPFAM" id="SSF47459">
    <property type="entry name" value="HLH, helix-loop-helix DNA-binding domain"/>
    <property type="match status" value="1"/>
</dbReference>
<evidence type="ECO:0000256" key="1">
    <source>
        <dbReference type="SAM" id="MobiDB-lite"/>
    </source>
</evidence>
<dbReference type="InterPro" id="IPR011598">
    <property type="entry name" value="bHLH_dom"/>
</dbReference>
<feature type="domain" description="BHLH" evidence="2">
    <location>
        <begin position="257"/>
        <end position="351"/>
    </location>
</feature>
<feature type="region of interest" description="Disordered" evidence="1">
    <location>
        <begin position="214"/>
        <end position="254"/>
    </location>
</feature>
<feature type="compositionally biased region" description="Basic and acidic residues" evidence="1">
    <location>
        <begin position="433"/>
        <end position="443"/>
    </location>
</feature>
<dbReference type="Gene3D" id="4.10.280.10">
    <property type="entry name" value="Helix-loop-helix DNA-binding domain"/>
    <property type="match status" value="1"/>
</dbReference>
<reference evidence="3" key="1">
    <citation type="submission" date="2019-10" db="EMBL/GenBank/DDBJ databases">
        <authorList>
            <consortium name="DOE Joint Genome Institute"/>
            <person name="Kuo A."/>
            <person name="Miyauchi S."/>
            <person name="Kiss E."/>
            <person name="Drula E."/>
            <person name="Kohler A."/>
            <person name="Sanchez-Garcia M."/>
            <person name="Andreopoulos B."/>
            <person name="Barry K.W."/>
            <person name="Bonito G."/>
            <person name="Buee M."/>
            <person name="Carver A."/>
            <person name="Chen C."/>
            <person name="Cichocki N."/>
            <person name="Clum A."/>
            <person name="Culley D."/>
            <person name="Crous P.W."/>
            <person name="Fauchery L."/>
            <person name="Girlanda M."/>
            <person name="Hayes R."/>
            <person name="Keri Z."/>
            <person name="LaButti K."/>
            <person name="Lipzen A."/>
            <person name="Lombard V."/>
            <person name="Magnuson J."/>
            <person name="Maillard F."/>
            <person name="Morin E."/>
            <person name="Murat C."/>
            <person name="Nolan M."/>
            <person name="Ohm R."/>
            <person name="Pangilinan J."/>
            <person name="Pereira M."/>
            <person name="Perotto S."/>
            <person name="Peter M."/>
            <person name="Riley R."/>
            <person name="Sitrit Y."/>
            <person name="Stielow B."/>
            <person name="Szollosi G."/>
            <person name="Zifcakova L."/>
            <person name="Stursova M."/>
            <person name="Spatafora J.W."/>
            <person name="Tedersoo L."/>
            <person name="Vaario L.-M."/>
            <person name="Yamada A."/>
            <person name="Yan M."/>
            <person name="Wang P."/>
            <person name="Xu J."/>
            <person name="Bruns T."/>
            <person name="Baldrian P."/>
            <person name="Vilgalys R."/>
            <person name="Henrissat B."/>
            <person name="Grigoriev I.V."/>
            <person name="Hibbett D."/>
            <person name="Nagy L.G."/>
            <person name="Martin F.M."/>
        </authorList>
    </citation>
    <scope>NUCLEOTIDE SEQUENCE</scope>
    <source>
        <strain evidence="3">Prilba</strain>
    </source>
</reference>
<dbReference type="PANTHER" id="PTHR47336:SF2">
    <property type="entry name" value="TRANSCRIPTION FACTOR HMS1-RELATED"/>
    <property type="match status" value="1"/>
</dbReference>
<feature type="region of interest" description="Disordered" evidence="1">
    <location>
        <begin position="390"/>
        <end position="479"/>
    </location>
</feature>
<feature type="compositionally biased region" description="Low complexity" evidence="1">
    <location>
        <begin position="112"/>
        <end position="124"/>
    </location>
</feature>
<reference evidence="3" key="2">
    <citation type="journal article" date="2020" name="Nat. Commun.">
        <title>Large-scale genome sequencing of mycorrhizal fungi provides insights into the early evolution of symbiotic traits.</title>
        <authorList>
            <person name="Miyauchi S."/>
            <person name="Kiss E."/>
            <person name="Kuo A."/>
            <person name="Drula E."/>
            <person name="Kohler A."/>
            <person name="Sanchez-Garcia M."/>
            <person name="Morin E."/>
            <person name="Andreopoulos B."/>
            <person name="Barry K.W."/>
            <person name="Bonito G."/>
            <person name="Buee M."/>
            <person name="Carver A."/>
            <person name="Chen C."/>
            <person name="Cichocki N."/>
            <person name="Clum A."/>
            <person name="Culley D."/>
            <person name="Crous P.W."/>
            <person name="Fauchery L."/>
            <person name="Girlanda M."/>
            <person name="Hayes R.D."/>
            <person name="Keri Z."/>
            <person name="LaButti K."/>
            <person name="Lipzen A."/>
            <person name="Lombard V."/>
            <person name="Magnuson J."/>
            <person name="Maillard F."/>
            <person name="Murat C."/>
            <person name="Nolan M."/>
            <person name="Ohm R.A."/>
            <person name="Pangilinan J."/>
            <person name="Pereira M.F."/>
            <person name="Perotto S."/>
            <person name="Peter M."/>
            <person name="Pfister S."/>
            <person name="Riley R."/>
            <person name="Sitrit Y."/>
            <person name="Stielow J.B."/>
            <person name="Szollosi G."/>
            <person name="Zifcakova L."/>
            <person name="Stursova M."/>
            <person name="Spatafora J.W."/>
            <person name="Tedersoo L."/>
            <person name="Vaario L.M."/>
            <person name="Yamada A."/>
            <person name="Yan M."/>
            <person name="Wang P."/>
            <person name="Xu J."/>
            <person name="Bruns T."/>
            <person name="Baldrian P."/>
            <person name="Vilgalys R."/>
            <person name="Dunand C."/>
            <person name="Henrissat B."/>
            <person name="Grigoriev I.V."/>
            <person name="Hibbett D."/>
            <person name="Nagy L.G."/>
            <person name="Martin F.M."/>
        </authorList>
    </citation>
    <scope>NUCLEOTIDE SEQUENCE</scope>
    <source>
        <strain evidence="3">Prilba</strain>
    </source>
</reference>
<dbReference type="GO" id="GO:0046983">
    <property type="term" value="F:protein dimerization activity"/>
    <property type="evidence" value="ECO:0007669"/>
    <property type="project" value="InterPro"/>
</dbReference>
<dbReference type="InterPro" id="IPR052099">
    <property type="entry name" value="Regulatory_TF_Diverse"/>
</dbReference>
<feature type="compositionally biased region" description="Acidic residues" evidence="1">
    <location>
        <begin position="402"/>
        <end position="417"/>
    </location>
</feature>
<protein>
    <recommendedName>
        <fullName evidence="2">BHLH domain-containing protein</fullName>
    </recommendedName>
</protein>
<dbReference type="AlphaFoldDB" id="A0A9P5MW28"/>
<feature type="compositionally biased region" description="Polar residues" evidence="1">
    <location>
        <begin position="130"/>
        <end position="149"/>
    </location>
</feature>
<keyword evidence="4" id="KW-1185">Reference proteome</keyword>
<evidence type="ECO:0000259" key="2">
    <source>
        <dbReference type="PROSITE" id="PS50888"/>
    </source>
</evidence>